<sequence length="190" mass="22034">MYIKKQHIRILRIVGIISLLIWMYVIYSFSSDSGNTSSALSGNVVKMFYQIIEIFTGKDLYQMLSATHLDMVQHVFRKLAHMFIFFVLSVNAMCIMFTFPLKMYIRIFIALTFSFAYACFDEFHQLFVAGRAGQFRDVLIDTSGALIGIIFSLLLYCVIFTIYEKHMAKKYGAIDVSNQKEYYQQHGVLD</sequence>
<dbReference type="NCBIfam" id="NF037970">
    <property type="entry name" value="vanZ_1"/>
    <property type="match status" value="1"/>
</dbReference>
<feature type="transmembrane region" description="Helical" evidence="1">
    <location>
        <begin position="143"/>
        <end position="163"/>
    </location>
</feature>
<keyword evidence="1" id="KW-0812">Transmembrane</keyword>
<feature type="transmembrane region" description="Helical" evidence="1">
    <location>
        <begin position="12"/>
        <end position="30"/>
    </location>
</feature>
<dbReference type="RefSeq" id="WP_166667565.1">
    <property type="nucleotide sequence ID" value="NZ_SODD01000018.1"/>
</dbReference>
<dbReference type="InterPro" id="IPR006976">
    <property type="entry name" value="VanZ-like"/>
</dbReference>
<keyword evidence="4" id="KW-1185">Reference proteome</keyword>
<evidence type="ECO:0000256" key="1">
    <source>
        <dbReference type="SAM" id="Phobius"/>
    </source>
</evidence>
<evidence type="ECO:0000313" key="4">
    <source>
        <dbReference type="Proteomes" id="UP000294743"/>
    </source>
</evidence>
<keyword evidence="1" id="KW-1133">Transmembrane helix</keyword>
<feature type="transmembrane region" description="Helical" evidence="1">
    <location>
        <begin position="104"/>
        <end position="123"/>
    </location>
</feature>
<keyword evidence="1" id="KW-0472">Membrane</keyword>
<dbReference type="Proteomes" id="UP000294743">
    <property type="component" value="Unassembled WGS sequence"/>
</dbReference>
<proteinExistence type="predicted"/>
<reference evidence="3 4" key="1">
    <citation type="submission" date="2019-03" db="EMBL/GenBank/DDBJ databases">
        <title>Genomic Encyclopedia of Type Strains, Phase IV (KMG-IV): sequencing the most valuable type-strain genomes for metagenomic binning, comparative biology and taxonomic classification.</title>
        <authorList>
            <person name="Goeker M."/>
        </authorList>
    </citation>
    <scope>NUCLEOTIDE SEQUENCE [LARGE SCALE GENOMIC DNA]</scope>
    <source>
        <strain evidence="3 4">DSM 28867</strain>
    </source>
</reference>
<name>A0A4R7ZKI1_9FIRM</name>
<evidence type="ECO:0000259" key="2">
    <source>
        <dbReference type="Pfam" id="PF04892"/>
    </source>
</evidence>
<dbReference type="EMBL" id="SODD01000018">
    <property type="protein sequence ID" value="TDW16968.1"/>
    <property type="molecule type" value="Genomic_DNA"/>
</dbReference>
<organism evidence="3 4">
    <name type="scientific">Breznakia blatticola</name>
    <dbReference type="NCBI Taxonomy" id="1754012"/>
    <lineage>
        <taxon>Bacteria</taxon>
        <taxon>Bacillati</taxon>
        <taxon>Bacillota</taxon>
        <taxon>Erysipelotrichia</taxon>
        <taxon>Erysipelotrichales</taxon>
        <taxon>Erysipelotrichaceae</taxon>
        <taxon>Breznakia</taxon>
    </lineage>
</organism>
<protein>
    <submittedName>
        <fullName evidence="3">VanZ family protein</fullName>
    </submittedName>
</protein>
<comment type="caution">
    <text evidence="3">The sequence shown here is derived from an EMBL/GenBank/DDBJ whole genome shotgun (WGS) entry which is preliminary data.</text>
</comment>
<feature type="transmembrane region" description="Helical" evidence="1">
    <location>
        <begin position="79"/>
        <end position="97"/>
    </location>
</feature>
<evidence type="ECO:0000313" key="3">
    <source>
        <dbReference type="EMBL" id="TDW16968.1"/>
    </source>
</evidence>
<accession>A0A4R7ZKI1</accession>
<dbReference type="AlphaFoldDB" id="A0A4R7ZKI1"/>
<gene>
    <name evidence="3" type="ORF">EDD63_11836</name>
</gene>
<dbReference type="Pfam" id="PF04892">
    <property type="entry name" value="VanZ"/>
    <property type="match status" value="1"/>
</dbReference>
<feature type="domain" description="VanZ-like" evidence="2">
    <location>
        <begin position="16"/>
        <end position="155"/>
    </location>
</feature>